<dbReference type="InterPro" id="IPR003661">
    <property type="entry name" value="HisK_dim/P_dom"/>
</dbReference>
<dbReference type="PROSITE" id="PS50112">
    <property type="entry name" value="PAS"/>
    <property type="match status" value="1"/>
</dbReference>
<name>A0A315E2J8_9BURK</name>
<dbReference type="InterPro" id="IPR036097">
    <property type="entry name" value="HisK_dim/P_sf"/>
</dbReference>
<evidence type="ECO:0000256" key="1">
    <source>
        <dbReference type="ARBA" id="ARBA00000085"/>
    </source>
</evidence>
<dbReference type="Pfam" id="PF00512">
    <property type="entry name" value="HisKA"/>
    <property type="match status" value="1"/>
</dbReference>
<organism evidence="14 15">
    <name type="scientific">Limnohabitans parvus II-B4</name>
    <dbReference type="NCBI Taxonomy" id="1293052"/>
    <lineage>
        <taxon>Bacteria</taxon>
        <taxon>Pseudomonadati</taxon>
        <taxon>Pseudomonadota</taxon>
        <taxon>Betaproteobacteria</taxon>
        <taxon>Burkholderiales</taxon>
        <taxon>Comamonadaceae</taxon>
        <taxon>Limnohabitans</taxon>
    </lineage>
</organism>
<evidence type="ECO:0000256" key="8">
    <source>
        <dbReference type="ARBA" id="ARBA00070152"/>
    </source>
</evidence>
<dbReference type="InterPro" id="IPR000014">
    <property type="entry name" value="PAS"/>
</dbReference>
<dbReference type="CDD" id="cd16922">
    <property type="entry name" value="HATPase_EvgS-ArcB-TorS-like"/>
    <property type="match status" value="1"/>
</dbReference>
<comment type="catalytic activity">
    <reaction evidence="1">
        <text>ATP + protein L-histidine = ADP + protein N-phospho-L-histidine.</text>
        <dbReference type="EC" id="2.7.13.3"/>
    </reaction>
</comment>
<dbReference type="SMART" id="SM00091">
    <property type="entry name" value="PAS"/>
    <property type="match status" value="1"/>
</dbReference>
<dbReference type="OrthoDB" id="5290456at2"/>
<dbReference type="GO" id="GO:0000155">
    <property type="term" value="F:phosphorelay sensor kinase activity"/>
    <property type="evidence" value="ECO:0007669"/>
    <property type="project" value="InterPro"/>
</dbReference>
<dbReference type="SUPFAM" id="SSF55874">
    <property type="entry name" value="ATPase domain of HSP90 chaperone/DNA topoisomerase II/histidine kinase"/>
    <property type="match status" value="1"/>
</dbReference>
<dbReference type="Pfam" id="PF00072">
    <property type="entry name" value="Response_reg"/>
    <property type="match status" value="1"/>
</dbReference>
<dbReference type="Pfam" id="PF02518">
    <property type="entry name" value="HATPase_c"/>
    <property type="match status" value="1"/>
</dbReference>
<dbReference type="Gene3D" id="3.30.450.20">
    <property type="entry name" value="PAS domain"/>
    <property type="match status" value="1"/>
</dbReference>
<dbReference type="FunFam" id="3.30.565.10:FF:000010">
    <property type="entry name" value="Sensor histidine kinase RcsC"/>
    <property type="match status" value="1"/>
</dbReference>
<dbReference type="SMART" id="SM00388">
    <property type="entry name" value="HisKA"/>
    <property type="match status" value="1"/>
</dbReference>
<dbReference type="PRINTS" id="PR00344">
    <property type="entry name" value="BCTRLSENSOR"/>
</dbReference>
<dbReference type="InterPro" id="IPR001789">
    <property type="entry name" value="Sig_transdc_resp-reg_receiver"/>
</dbReference>
<keyword evidence="5" id="KW-0902">Two-component regulatory system</keyword>
<dbReference type="Proteomes" id="UP000250790">
    <property type="component" value="Unassembled WGS sequence"/>
</dbReference>
<evidence type="ECO:0000256" key="7">
    <source>
        <dbReference type="ARBA" id="ARBA00058004"/>
    </source>
</evidence>
<reference evidence="14 15" key="1">
    <citation type="submission" date="2017-04" db="EMBL/GenBank/DDBJ databases">
        <title>Unexpected and diverse lifestyles within the genus Limnohabitans.</title>
        <authorList>
            <person name="Kasalicky V."/>
            <person name="Mehrshad M."/>
            <person name="Andrei S.-A."/>
            <person name="Salcher M."/>
            <person name="Kratochvilova H."/>
            <person name="Simek K."/>
            <person name="Ghai R."/>
        </authorList>
    </citation>
    <scope>NUCLEOTIDE SEQUENCE [LARGE SCALE GENOMIC DNA]</scope>
    <source>
        <strain evidence="14 15">II-B4</strain>
    </source>
</reference>
<dbReference type="PANTHER" id="PTHR45339:SF5">
    <property type="entry name" value="HISTIDINE KINASE"/>
    <property type="match status" value="1"/>
</dbReference>
<feature type="modified residue" description="4-aspartylphosphate" evidence="9">
    <location>
        <position position="469"/>
    </location>
</feature>
<evidence type="ECO:0000259" key="10">
    <source>
        <dbReference type="PROSITE" id="PS50109"/>
    </source>
</evidence>
<dbReference type="Pfam" id="PF13426">
    <property type="entry name" value="PAS_9"/>
    <property type="match status" value="1"/>
</dbReference>
<dbReference type="CDD" id="cd00130">
    <property type="entry name" value="PAS"/>
    <property type="match status" value="1"/>
</dbReference>
<sequence>MRHLILKTLRRLFASTHDEEQLRVSEQRLRLLADSARDVVWTMSPLGVLTYVSPAVEVLRGVTPEQAKLQSIDETLTPESRDAVLHYFAEVGTAVQQGKAPPQFRGDLEYWRNDGSCFWTEVLAFPVMSASGVLLEILGVTRDISQRRQYEDSLREARQMAEKSNAAKTEFLAHISHEIRTPMSAILASTELVLSTSLTAQQRTLLQKSKSAGRLLRGIINDILDLSKLEHGKLVLQHAPLDVNEVLQQVGDLVSDSCARKGLHYSAVIAPGVVTQRRGDAQRLTQALLNLVGNAVKFTERGHVRVTVSGCEGDVPGERLRFEVQDTGAGLSPELQAKVFEGFVQGDNEQTRFHGGTGLGLSICKSLAQLMSGDVGVLSQEGEGSTFWFTVQLPLAPEGLRMPSEDVPAAVMPRLAQALHVLLVEDNVSMRDVLQQLLALAGARVDTAENGAEAVQRVNATPYDLVLMDMQMPVLGGLEATQIIRQNSAHQDLPIVALTAGGFNEDRERFFAAGVNDYLMKPFEYKDLIAALERNLPSRVVTCSAGASHPPTP</sequence>
<dbReference type="SUPFAM" id="SSF55785">
    <property type="entry name" value="PYP-like sensor domain (PAS domain)"/>
    <property type="match status" value="1"/>
</dbReference>
<feature type="domain" description="Response regulatory" evidence="11">
    <location>
        <begin position="420"/>
        <end position="536"/>
    </location>
</feature>
<dbReference type="PROSITE" id="PS50109">
    <property type="entry name" value="HIS_KIN"/>
    <property type="match status" value="1"/>
</dbReference>
<dbReference type="PROSITE" id="PS50113">
    <property type="entry name" value="PAC"/>
    <property type="match status" value="1"/>
</dbReference>
<evidence type="ECO:0000256" key="2">
    <source>
        <dbReference type="ARBA" id="ARBA00012438"/>
    </source>
</evidence>
<accession>A0A315E2J8</accession>
<keyword evidence="6" id="KW-0843">Virulence</keyword>
<dbReference type="Gene3D" id="3.30.565.10">
    <property type="entry name" value="Histidine kinase-like ATPase, C-terminal domain"/>
    <property type="match status" value="1"/>
</dbReference>
<feature type="domain" description="PAC" evidence="13">
    <location>
        <begin position="104"/>
        <end position="156"/>
    </location>
</feature>
<evidence type="ECO:0000259" key="11">
    <source>
        <dbReference type="PROSITE" id="PS50110"/>
    </source>
</evidence>
<dbReference type="Gene3D" id="3.40.50.2300">
    <property type="match status" value="1"/>
</dbReference>
<dbReference type="NCBIfam" id="TIGR00229">
    <property type="entry name" value="sensory_box"/>
    <property type="match status" value="1"/>
</dbReference>
<dbReference type="InterPro" id="IPR003594">
    <property type="entry name" value="HATPase_dom"/>
</dbReference>
<proteinExistence type="predicted"/>
<dbReference type="InterPro" id="IPR036890">
    <property type="entry name" value="HATPase_C_sf"/>
</dbReference>
<protein>
    <recommendedName>
        <fullName evidence="8">Virulence sensor protein BvgS</fullName>
        <ecNumber evidence="2">2.7.13.3</ecNumber>
    </recommendedName>
</protein>
<dbReference type="CDD" id="cd00082">
    <property type="entry name" value="HisKA"/>
    <property type="match status" value="1"/>
</dbReference>
<dbReference type="SUPFAM" id="SSF52172">
    <property type="entry name" value="CheY-like"/>
    <property type="match status" value="1"/>
</dbReference>
<dbReference type="InterPro" id="IPR011006">
    <property type="entry name" value="CheY-like_superfamily"/>
</dbReference>
<dbReference type="InterPro" id="IPR001610">
    <property type="entry name" value="PAC"/>
</dbReference>
<dbReference type="PANTHER" id="PTHR45339">
    <property type="entry name" value="HYBRID SIGNAL TRANSDUCTION HISTIDINE KINASE J"/>
    <property type="match status" value="1"/>
</dbReference>
<evidence type="ECO:0000256" key="4">
    <source>
        <dbReference type="ARBA" id="ARBA00022729"/>
    </source>
</evidence>
<dbReference type="CDD" id="cd17546">
    <property type="entry name" value="REC_hyHK_CKI1_RcsC-like"/>
    <property type="match status" value="1"/>
</dbReference>
<evidence type="ECO:0000313" key="15">
    <source>
        <dbReference type="Proteomes" id="UP000250790"/>
    </source>
</evidence>
<dbReference type="InterPro" id="IPR000700">
    <property type="entry name" value="PAS-assoc_C"/>
</dbReference>
<evidence type="ECO:0000259" key="12">
    <source>
        <dbReference type="PROSITE" id="PS50112"/>
    </source>
</evidence>
<dbReference type="SUPFAM" id="SSF47384">
    <property type="entry name" value="Homodimeric domain of signal transducing histidine kinase"/>
    <property type="match status" value="1"/>
</dbReference>
<evidence type="ECO:0000256" key="5">
    <source>
        <dbReference type="ARBA" id="ARBA00023012"/>
    </source>
</evidence>
<comment type="caution">
    <text evidence="14">The sequence shown here is derived from an EMBL/GenBank/DDBJ whole genome shotgun (WGS) entry which is preliminary data.</text>
</comment>
<feature type="domain" description="Histidine kinase" evidence="10">
    <location>
        <begin position="174"/>
        <end position="397"/>
    </location>
</feature>
<dbReference type="SMART" id="SM00448">
    <property type="entry name" value="REC"/>
    <property type="match status" value="1"/>
</dbReference>
<keyword evidence="15" id="KW-1185">Reference proteome</keyword>
<evidence type="ECO:0000256" key="9">
    <source>
        <dbReference type="PROSITE-ProRule" id="PRU00169"/>
    </source>
</evidence>
<keyword evidence="3 9" id="KW-0597">Phosphoprotein</keyword>
<dbReference type="SMART" id="SM00086">
    <property type="entry name" value="PAC"/>
    <property type="match status" value="1"/>
</dbReference>
<dbReference type="SMART" id="SM00387">
    <property type="entry name" value="HATPase_c"/>
    <property type="match status" value="1"/>
</dbReference>
<dbReference type="Gene3D" id="1.10.287.130">
    <property type="match status" value="1"/>
</dbReference>
<feature type="domain" description="PAS" evidence="12">
    <location>
        <begin position="25"/>
        <end position="98"/>
    </location>
</feature>
<dbReference type="PROSITE" id="PS50110">
    <property type="entry name" value="RESPONSE_REGULATORY"/>
    <property type="match status" value="1"/>
</dbReference>
<gene>
    <name evidence="14" type="ORF">B9Z37_13730</name>
</gene>
<evidence type="ECO:0000256" key="3">
    <source>
        <dbReference type="ARBA" id="ARBA00022553"/>
    </source>
</evidence>
<keyword evidence="4" id="KW-0732">Signal</keyword>
<evidence type="ECO:0000313" key="14">
    <source>
        <dbReference type="EMBL" id="PUE52120.1"/>
    </source>
</evidence>
<comment type="function">
    <text evidence="7">Member of the two-component regulatory system BvgS/BvgA. Phosphorylates BvgA via a four-step phosphorelay in response to environmental signals.</text>
</comment>
<dbReference type="InterPro" id="IPR005467">
    <property type="entry name" value="His_kinase_dom"/>
</dbReference>
<dbReference type="RefSeq" id="WP_108313569.1">
    <property type="nucleotide sequence ID" value="NZ_NESN01000005.1"/>
</dbReference>
<dbReference type="EC" id="2.7.13.3" evidence="2"/>
<dbReference type="InterPro" id="IPR004358">
    <property type="entry name" value="Sig_transdc_His_kin-like_C"/>
</dbReference>
<dbReference type="AlphaFoldDB" id="A0A315E2J8"/>
<evidence type="ECO:0000256" key="6">
    <source>
        <dbReference type="ARBA" id="ARBA00023026"/>
    </source>
</evidence>
<dbReference type="EMBL" id="NESN01000005">
    <property type="protein sequence ID" value="PUE52120.1"/>
    <property type="molecule type" value="Genomic_DNA"/>
</dbReference>
<evidence type="ECO:0000259" key="13">
    <source>
        <dbReference type="PROSITE" id="PS50113"/>
    </source>
</evidence>
<dbReference type="InterPro" id="IPR035965">
    <property type="entry name" value="PAS-like_dom_sf"/>
</dbReference>